<gene>
    <name evidence="2" type="ORF">CBF27_01160</name>
</gene>
<reference evidence="2 3" key="1">
    <citation type="submission" date="2017-05" db="EMBL/GenBank/DDBJ databases">
        <title>Vagococcus spp. assemblies.</title>
        <authorList>
            <person name="Gulvik C.A."/>
        </authorList>
    </citation>
    <scope>NUCLEOTIDE SEQUENCE [LARGE SCALE GENOMIC DNA]</scope>
    <source>
        <strain evidence="2 3">LMG 24798</strain>
    </source>
</reference>
<keyword evidence="1" id="KW-0472">Membrane</keyword>
<evidence type="ECO:0000313" key="2">
    <source>
        <dbReference type="EMBL" id="RSU14622.1"/>
    </source>
</evidence>
<feature type="transmembrane region" description="Helical" evidence="1">
    <location>
        <begin position="120"/>
        <end position="141"/>
    </location>
</feature>
<evidence type="ECO:0008006" key="4">
    <source>
        <dbReference type="Google" id="ProtNLM"/>
    </source>
</evidence>
<dbReference type="AlphaFoldDB" id="A0A430B351"/>
<organism evidence="2 3">
    <name type="scientific">Vagococcus acidifermentans</name>
    <dbReference type="NCBI Taxonomy" id="564710"/>
    <lineage>
        <taxon>Bacteria</taxon>
        <taxon>Bacillati</taxon>
        <taxon>Bacillota</taxon>
        <taxon>Bacilli</taxon>
        <taxon>Lactobacillales</taxon>
        <taxon>Enterococcaceae</taxon>
        <taxon>Vagococcus</taxon>
    </lineage>
</organism>
<protein>
    <recommendedName>
        <fullName evidence="4">Permease</fullName>
    </recommendedName>
</protein>
<dbReference type="OrthoDB" id="354989at2"/>
<comment type="caution">
    <text evidence="2">The sequence shown here is derived from an EMBL/GenBank/DDBJ whole genome shotgun (WGS) entry which is preliminary data.</text>
</comment>
<name>A0A430B351_9ENTE</name>
<dbReference type="Proteomes" id="UP000286773">
    <property type="component" value="Unassembled WGS sequence"/>
</dbReference>
<keyword evidence="3" id="KW-1185">Reference proteome</keyword>
<sequence>MSIMLPSAKRKHDGDAQPGIKLGKMFTLRLPLVHAPLEIPEIVQALVVFVVGVSAIAYLQDIFGLSFSVALAVVCVHEAIEIFNGMFGEPVICGWITPAIPLITTWILKYESIPVRVQALVTLQILLGIFFIVFGLTGIANKLVTWVPSSIKAGILIGAGISAITGKYGFMAVEDGGAGIFKYPVSWTVGILIALYLLYSTGFKKIKESKDNGLIRLLSVAGFVPALFVAYIVGMLIGEIPTPVIDLSQGIFFNPIPGLREGFHTFSAFAYGFPPMEVILSAIPTAFIVYIISFGNIVLATELNTEAGEVRTDENVDVNPDRSNILTGFRNIVQGLFAPIVVMSGPLWTAMQVTTLERYKQGKDSMYSLFGGVISFDMAKAIATFTLPLVALINPILPLGMSLTLMIQAFACFNIGFSLTTNNTQRGVAGATGAIMSITEPHIGLFIGIVIYLVVEYGFVRKKDQETETVEN</sequence>
<keyword evidence="1" id="KW-1133">Transmembrane helix</keyword>
<evidence type="ECO:0000256" key="1">
    <source>
        <dbReference type="SAM" id="Phobius"/>
    </source>
</evidence>
<feature type="transmembrane region" description="Helical" evidence="1">
    <location>
        <begin position="332"/>
        <end position="349"/>
    </location>
</feature>
<feature type="transmembrane region" description="Helical" evidence="1">
    <location>
        <begin position="278"/>
        <end position="299"/>
    </location>
</feature>
<proteinExistence type="predicted"/>
<feature type="transmembrane region" description="Helical" evidence="1">
    <location>
        <begin position="185"/>
        <end position="202"/>
    </location>
</feature>
<feature type="transmembrane region" description="Helical" evidence="1">
    <location>
        <begin position="399"/>
        <end position="419"/>
    </location>
</feature>
<feature type="transmembrane region" description="Helical" evidence="1">
    <location>
        <begin position="214"/>
        <end position="237"/>
    </location>
</feature>
<dbReference type="EMBL" id="NGKC01000001">
    <property type="protein sequence ID" value="RSU14622.1"/>
    <property type="molecule type" value="Genomic_DNA"/>
</dbReference>
<feature type="transmembrane region" description="Helical" evidence="1">
    <location>
        <begin position="153"/>
        <end position="173"/>
    </location>
</feature>
<keyword evidence="1" id="KW-0812">Transmembrane</keyword>
<accession>A0A430B351</accession>
<evidence type="ECO:0000313" key="3">
    <source>
        <dbReference type="Proteomes" id="UP000286773"/>
    </source>
</evidence>
<feature type="transmembrane region" description="Helical" evidence="1">
    <location>
        <begin position="431"/>
        <end position="455"/>
    </location>
</feature>
<feature type="transmembrane region" description="Helical" evidence="1">
    <location>
        <begin position="42"/>
        <end position="59"/>
    </location>
</feature>
<feature type="transmembrane region" description="Helical" evidence="1">
    <location>
        <begin position="90"/>
        <end position="108"/>
    </location>
</feature>
<dbReference type="RefSeq" id="WP_126811553.1">
    <property type="nucleotide sequence ID" value="NZ_NGKC01000001.1"/>
</dbReference>
<feature type="transmembrane region" description="Helical" evidence="1">
    <location>
        <begin position="369"/>
        <end position="392"/>
    </location>
</feature>